<feature type="compositionally biased region" description="Low complexity" evidence="6">
    <location>
        <begin position="359"/>
        <end position="375"/>
    </location>
</feature>
<evidence type="ECO:0000313" key="10">
    <source>
        <dbReference type="Proteomes" id="UP000237144"/>
    </source>
</evidence>
<evidence type="ECO:0000256" key="2">
    <source>
        <dbReference type="ARBA" id="ARBA00008816"/>
    </source>
</evidence>
<dbReference type="FunFam" id="1.20.144.10:FF:000017">
    <property type="entry name" value="Diacylglycerol pyrophosphate phosphatase 1"/>
    <property type="match status" value="1"/>
</dbReference>
<sequence length="391" mass="42020">MDVFQRLVHGPDRPKRPFDRKRVTQLVYSYLPDWILTIVLLVLIGVLTDKAGYKRQFSLTDTSIQHTYAVHERISFGMCIVYSAVIPLIIMAAIALIWRRSFWDCHSAILGLLLSVSLTTVFTQVVKVCVGRPRPDLIDRCQPVQGAANAAVYGLATVAVCTVQTGHIIDDGFKSFPSGHSSFAWAGLGYFSLYLAGKMRLFDRRGHAIKAWIAIAPLIGATLIAVSRTMDYRHHATDVIAGSILGALIALVTYHLYYPSLFSANCNLPYSPRIPPTRPDDRIALDSATSESDGGAGHDFGGETAPRPNGGGAAAGGGPGRTGHILPFHRNETDYSAANGRESHDLPQFGNGGGGVNGGWSEAGAGRTAARPAGGDMRLDTKSGYDVGARQ</sequence>
<evidence type="ECO:0000313" key="9">
    <source>
        <dbReference type="EMBL" id="POY71007.1"/>
    </source>
</evidence>
<feature type="domain" description="Phosphatidic acid phosphatase type 2/haloperoxidase" evidence="8">
    <location>
        <begin position="107"/>
        <end position="254"/>
    </location>
</feature>
<comment type="caution">
    <text evidence="9">The sequence shown here is derived from an EMBL/GenBank/DDBJ whole genome shotgun (WGS) entry which is preliminary data.</text>
</comment>
<evidence type="ECO:0000256" key="5">
    <source>
        <dbReference type="ARBA" id="ARBA00023136"/>
    </source>
</evidence>
<keyword evidence="10" id="KW-1185">Reference proteome</keyword>
<feature type="transmembrane region" description="Helical" evidence="7">
    <location>
        <begin position="181"/>
        <end position="197"/>
    </location>
</feature>
<dbReference type="Proteomes" id="UP000237144">
    <property type="component" value="Unassembled WGS sequence"/>
</dbReference>
<evidence type="ECO:0000256" key="3">
    <source>
        <dbReference type="ARBA" id="ARBA00022692"/>
    </source>
</evidence>
<keyword evidence="5 7" id="KW-0472">Membrane</keyword>
<reference evidence="9 10" key="1">
    <citation type="journal article" date="2018" name="Front. Microbiol.">
        <title>Prospects for Fungal Bioremediation of Acidic Radioactive Waste Sites: Characterization and Genome Sequence of Rhodotorula taiwanensis MD1149.</title>
        <authorList>
            <person name="Tkavc R."/>
            <person name="Matrosova V.Y."/>
            <person name="Grichenko O.E."/>
            <person name="Gostincar C."/>
            <person name="Volpe R.P."/>
            <person name="Klimenkova P."/>
            <person name="Gaidamakova E.K."/>
            <person name="Zhou C.E."/>
            <person name="Stewart B.J."/>
            <person name="Lyman M.G."/>
            <person name="Malfatti S.A."/>
            <person name="Rubinfeld B."/>
            <person name="Courtot M."/>
            <person name="Singh J."/>
            <person name="Dalgard C.L."/>
            <person name="Hamilton T."/>
            <person name="Frey K.G."/>
            <person name="Gunde-Cimerman N."/>
            <person name="Dugan L."/>
            <person name="Daly M.J."/>
        </authorList>
    </citation>
    <scope>NUCLEOTIDE SEQUENCE [LARGE SCALE GENOMIC DNA]</scope>
    <source>
        <strain evidence="9 10">MD1149</strain>
    </source>
</reference>
<dbReference type="CDD" id="cd03390">
    <property type="entry name" value="PAP2_containing_1_like"/>
    <property type="match status" value="1"/>
</dbReference>
<dbReference type="EMBL" id="PJQD01000088">
    <property type="protein sequence ID" value="POY71007.1"/>
    <property type="molecule type" value="Genomic_DNA"/>
</dbReference>
<proteinExistence type="inferred from homology"/>
<feature type="transmembrane region" description="Helical" evidence="7">
    <location>
        <begin position="209"/>
        <end position="227"/>
    </location>
</feature>
<accession>A0A2S5B2K2</accession>
<dbReference type="SMART" id="SM00014">
    <property type="entry name" value="acidPPc"/>
    <property type="match status" value="1"/>
</dbReference>
<dbReference type="GO" id="GO:0016020">
    <property type="term" value="C:membrane"/>
    <property type="evidence" value="ECO:0007669"/>
    <property type="project" value="UniProtKB-SubCell"/>
</dbReference>
<feature type="compositionally biased region" description="Gly residues" evidence="6">
    <location>
        <begin position="309"/>
        <end position="321"/>
    </location>
</feature>
<keyword evidence="3 7" id="KW-0812">Transmembrane</keyword>
<dbReference type="GO" id="GO:0046839">
    <property type="term" value="P:phospholipid dephosphorylation"/>
    <property type="evidence" value="ECO:0007669"/>
    <property type="project" value="TreeGrafter"/>
</dbReference>
<dbReference type="InterPro" id="IPR036938">
    <property type="entry name" value="PAP2/HPO_sf"/>
</dbReference>
<dbReference type="STRING" id="741276.A0A2S5B2K2"/>
<evidence type="ECO:0000259" key="8">
    <source>
        <dbReference type="SMART" id="SM00014"/>
    </source>
</evidence>
<dbReference type="InterPro" id="IPR043216">
    <property type="entry name" value="PAP-like"/>
</dbReference>
<comment type="subcellular location">
    <subcellularLocation>
        <location evidence="1">Membrane</location>
        <topology evidence="1">Multi-pass membrane protein</topology>
    </subcellularLocation>
</comment>
<dbReference type="SUPFAM" id="SSF48317">
    <property type="entry name" value="Acid phosphatase/Vanadium-dependent haloperoxidase"/>
    <property type="match status" value="1"/>
</dbReference>
<dbReference type="GO" id="GO:0006644">
    <property type="term" value="P:phospholipid metabolic process"/>
    <property type="evidence" value="ECO:0007669"/>
    <property type="project" value="InterPro"/>
</dbReference>
<evidence type="ECO:0000256" key="4">
    <source>
        <dbReference type="ARBA" id="ARBA00022989"/>
    </source>
</evidence>
<feature type="transmembrane region" description="Helical" evidence="7">
    <location>
        <begin position="239"/>
        <end position="258"/>
    </location>
</feature>
<dbReference type="PANTHER" id="PTHR10165">
    <property type="entry name" value="LIPID PHOSPHATE PHOSPHATASE"/>
    <property type="match status" value="1"/>
</dbReference>
<dbReference type="InterPro" id="IPR000326">
    <property type="entry name" value="PAP2/HPO"/>
</dbReference>
<organism evidence="9 10">
    <name type="scientific">Rhodotorula taiwanensis</name>
    <dbReference type="NCBI Taxonomy" id="741276"/>
    <lineage>
        <taxon>Eukaryota</taxon>
        <taxon>Fungi</taxon>
        <taxon>Dikarya</taxon>
        <taxon>Basidiomycota</taxon>
        <taxon>Pucciniomycotina</taxon>
        <taxon>Microbotryomycetes</taxon>
        <taxon>Sporidiobolales</taxon>
        <taxon>Sporidiobolaceae</taxon>
        <taxon>Rhodotorula</taxon>
    </lineage>
</organism>
<evidence type="ECO:0000256" key="1">
    <source>
        <dbReference type="ARBA" id="ARBA00004141"/>
    </source>
</evidence>
<feature type="transmembrane region" description="Helical" evidence="7">
    <location>
        <begin position="109"/>
        <end position="130"/>
    </location>
</feature>
<dbReference type="Gene3D" id="1.20.144.10">
    <property type="entry name" value="Phosphatidic acid phosphatase type 2/haloperoxidase"/>
    <property type="match status" value="1"/>
</dbReference>
<keyword evidence="4 7" id="KW-1133">Transmembrane helix</keyword>
<evidence type="ECO:0000256" key="6">
    <source>
        <dbReference type="SAM" id="MobiDB-lite"/>
    </source>
</evidence>
<evidence type="ECO:0000256" key="7">
    <source>
        <dbReference type="SAM" id="Phobius"/>
    </source>
</evidence>
<dbReference type="Pfam" id="PF01569">
    <property type="entry name" value="PAP2"/>
    <property type="match status" value="1"/>
</dbReference>
<dbReference type="AlphaFoldDB" id="A0A2S5B2K2"/>
<protein>
    <recommendedName>
        <fullName evidence="8">Phosphatidic acid phosphatase type 2/haloperoxidase domain-containing protein</fullName>
    </recommendedName>
</protein>
<feature type="region of interest" description="Disordered" evidence="6">
    <location>
        <begin position="277"/>
        <end position="391"/>
    </location>
</feature>
<feature type="transmembrane region" description="Helical" evidence="7">
    <location>
        <begin position="34"/>
        <end position="53"/>
    </location>
</feature>
<dbReference type="OrthoDB" id="8907274at2759"/>
<dbReference type="PANTHER" id="PTHR10165:SF35">
    <property type="entry name" value="RE23632P"/>
    <property type="match status" value="1"/>
</dbReference>
<gene>
    <name evidence="9" type="ORF">BMF94_5932</name>
</gene>
<feature type="transmembrane region" description="Helical" evidence="7">
    <location>
        <begin position="150"/>
        <end position="169"/>
    </location>
</feature>
<dbReference type="GO" id="GO:0008195">
    <property type="term" value="F:phosphatidate phosphatase activity"/>
    <property type="evidence" value="ECO:0007669"/>
    <property type="project" value="TreeGrafter"/>
</dbReference>
<feature type="transmembrane region" description="Helical" evidence="7">
    <location>
        <begin position="74"/>
        <end position="97"/>
    </location>
</feature>
<comment type="similarity">
    <text evidence="2">Belongs to the PA-phosphatase related phosphoesterase family.</text>
</comment>
<name>A0A2S5B2K2_9BASI</name>